<gene>
    <name evidence="3" type="ORF">CAG99_14335</name>
</gene>
<dbReference type="Pfam" id="PF00196">
    <property type="entry name" value="GerE"/>
    <property type="match status" value="1"/>
</dbReference>
<dbReference type="PROSITE" id="PS50043">
    <property type="entry name" value="HTH_LUXR_2"/>
    <property type="match status" value="1"/>
</dbReference>
<dbReference type="GO" id="GO:0006355">
    <property type="term" value="P:regulation of DNA-templated transcription"/>
    <property type="evidence" value="ECO:0007669"/>
    <property type="project" value="InterPro"/>
</dbReference>
<proteinExistence type="predicted"/>
<dbReference type="InterPro" id="IPR000792">
    <property type="entry name" value="Tscrpt_reg_LuxR_C"/>
</dbReference>
<dbReference type="PANTHER" id="PTHR34293">
    <property type="entry name" value="HTH-TYPE TRANSCRIPTIONAL REGULATOR TRMBL2"/>
    <property type="match status" value="1"/>
</dbReference>
<protein>
    <recommendedName>
        <fullName evidence="2">HTH luxR-type domain-containing protein</fullName>
    </recommendedName>
</protein>
<dbReference type="AlphaFoldDB" id="A0A1W7CYS3"/>
<feature type="domain" description="HTH luxR-type" evidence="2">
    <location>
        <begin position="219"/>
        <end position="284"/>
    </location>
</feature>
<dbReference type="InterPro" id="IPR036388">
    <property type="entry name" value="WH-like_DNA-bd_sf"/>
</dbReference>
<feature type="compositionally biased region" description="Low complexity" evidence="1">
    <location>
        <begin position="7"/>
        <end position="20"/>
    </location>
</feature>
<dbReference type="Gene3D" id="1.10.10.10">
    <property type="entry name" value="Winged helix-like DNA-binding domain superfamily/Winged helix DNA-binding domain"/>
    <property type="match status" value="1"/>
</dbReference>
<feature type="region of interest" description="Disordered" evidence="1">
    <location>
        <begin position="1"/>
        <end position="23"/>
    </location>
</feature>
<evidence type="ECO:0000259" key="2">
    <source>
        <dbReference type="PROSITE" id="PS50043"/>
    </source>
</evidence>
<name>A0A1W7CYS3_9ACTN</name>
<dbReference type="GO" id="GO:0003677">
    <property type="term" value="F:DNA binding"/>
    <property type="evidence" value="ECO:0007669"/>
    <property type="project" value="InterPro"/>
</dbReference>
<reference evidence="3 4" key="1">
    <citation type="submission" date="2017-05" db="EMBL/GenBank/DDBJ databases">
        <title>Complete genome sequence of Streptomyces sp. SCSIO 03032 revealed the diverse biosynthetic pathways for its bioactive secondary metabolites.</title>
        <authorList>
            <person name="Ma L."/>
            <person name="Zhu Y."/>
            <person name="Zhang W."/>
            <person name="Zhang G."/>
            <person name="Tian X."/>
            <person name="Zhang S."/>
            <person name="Zhang C."/>
        </authorList>
    </citation>
    <scope>NUCLEOTIDE SEQUENCE [LARGE SCALE GENOMIC DNA]</scope>
    <source>
        <strain evidence="3 4">SCSIO 03032</strain>
    </source>
</reference>
<dbReference type="InterPro" id="IPR016032">
    <property type="entry name" value="Sig_transdc_resp-reg_C-effctor"/>
</dbReference>
<dbReference type="SMART" id="SM00421">
    <property type="entry name" value="HTH_LUXR"/>
    <property type="match status" value="1"/>
</dbReference>
<evidence type="ECO:0000313" key="3">
    <source>
        <dbReference type="EMBL" id="ARQ69885.1"/>
    </source>
</evidence>
<dbReference type="EMBL" id="CP021121">
    <property type="protein sequence ID" value="ARQ69885.1"/>
    <property type="molecule type" value="Genomic_DNA"/>
</dbReference>
<organism evidence="3 4">
    <name type="scientific">Streptomyces marincola</name>
    <dbReference type="NCBI Taxonomy" id="2878388"/>
    <lineage>
        <taxon>Bacteria</taxon>
        <taxon>Bacillati</taxon>
        <taxon>Actinomycetota</taxon>
        <taxon>Actinomycetes</taxon>
        <taxon>Kitasatosporales</taxon>
        <taxon>Streptomycetaceae</taxon>
        <taxon>Streptomyces</taxon>
    </lineage>
</organism>
<keyword evidence="4" id="KW-1185">Reference proteome</keyword>
<accession>A0A1W7CYS3</accession>
<dbReference type="PANTHER" id="PTHR34293:SF1">
    <property type="entry name" value="HTH-TYPE TRANSCRIPTIONAL REGULATOR TRMBL2"/>
    <property type="match status" value="1"/>
</dbReference>
<dbReference type="KEGG" id="smao:CAG99_14335"/>
<evidence type="ECO:0000256" key="1">
    <source>
        <dbReference type="SAM" id="MobiDB-lite"/>
    </source>
</evidence>
<dbReference type="InterPro" id="IPR051797">
    <property type="entry name" value="TrmB-like"/>
</dbReference>
<dbReference type="Proteomes" id="UP000194218">
    <property type="component" value="Chromosome"/>
</dbReference>
<evidence type="ECO:0000313" key="4">
    <source>
        <dbReference type="Proteomes" id="UP000194218"/>
    </source>
</evidence>
<sequence length="287" mass="31350">MEERSGPGASEPPEDAAAPAPERRWRALNPQIAAARLAATESRLRQLMVDLSSARQNFEQLSDVYSILGSGGGNRKAIEIVGALADVVSLIDEASAGCKDEMISSQPGGGRPPEQLEQAVVRDIEMLDRGVKMRTLYQHASRHHTATRAYVDKVTAAGAEVRTSTELFGRMIVFDRAVAFLPHHTVPGGAAVIRDPSVISFLCTAFNHAWERATPVENYRLEPAVLSDLHRSVLRLLSEGARDETMARRLGVSLRTCRKYVAEIFDELGAESRFQAGYLAAERGLLT</sequence>
<dbReference type="SUPFAM" id="SSF46894">
    <property type="entry name" value="C-terminal effector domain of the bipartite response regulators"/>
    <property type="match status" value="1"/>
</dbReference>